<name>A0A2P2C3I8_9ZZZZ</name>
<proteinExistence type="predicted"/>
<feature type="transmembrane region" description="Helical" evidence="1">
    <location>
        <begin position="269"/>
        <end position="289"/>
    </location>
</feature>
<dbReference type="GO" id="GO:0080120">
    <property type="term" value="P:CAAX-box protein maturation"/>
    <property type="evidence" value="ECO:0007669"/>
    <property type="project" value="UniProtKB-ARBA"/>
</dbReference>
<protein>
    <submittedName>
        <fullName evidence="3">Abortive infection protein</fullName>
    </submittedName>
</protein>
<keyword evidence="1" id="KW-0812">Transmembrane</keyword>
<feature type="transmembrane region" description="Helical" evidence="1">
    <location>
        <begin position="21"/>
        <end position="47"/>
    </location>
</feature>
<gene>
    <name evidence="3" type="ORF">NOCA2350069</name>
</gene>
<dbReference type="Pfam" id="PF02517">
    <property type="entry name" value="Rce1-like"/>
    <property type="match status" value="1"/>
</dbReference>
<organism evidence="3">
    <name type="scientific">metagenome</name>
    <dbReference type="NCBI Taxonomy" id="256318"/>
    <lineage>
        <taxon>unclassified sequences</taxon>
        <taxon>metagenomes</taxon>
    </lineage>
</organism>
<feature type="transmembrane region" description="Helical" evidence="1">
    <location>
        <begin position="67"/>
        <end position="89"/>
    </location>
</feature>
<feature type="transmembrane region" description="Helical" evidence="1">
    <location>
        <begin position="187"/>
        <end position="207"/>
    </location>
</feature>
<dbReference type="EMBL" id="CZKA01000029">
    <property type="protein sequence ID" value="CUR56573.1"/>
    <property type="molecule type" value="Genomic_DNA"/>
</dbReference>
<dbReference type="PANTHER" id="PTHR36435:SF1">
    <property type="entry name" value="CAAX AMINO TERMINAL PROTEASE FAMILY PROTEIN"/>
    <property type="match status" value="1"/>
</dbReference>
<evidence type="ECO:0000259" key="2">
    <source>
        <dbReference type="Pfam" id="PF02517"/>
    </source>
</evidence>
<reference evidence="3" key="1">
    <citation type="submission" date="2015-08" db="EMBL/GenBank/DDBJ databases">
        <authorList>
            <person name="Babu N.S."/>
            <person name="Beckwith C.J."/>
            <person name="Beseler K.G."/>
            <person name="Brison A."/>
            <person name="Carone J.V."/>
            <person name="Caskin T.P."/>
            <person name="Diamond M."/>
            <person name="Durham M.E."/>
            <person name="Foxe J.M."/>
            <person name="Go M."/>
            <person name="Henderson B.A."/>
            <person name="Jones I.B."/>
            <person name="McGettigan J.A."/>
            <person name="Micheletti S.J."/>
            <person name="Nasrallah M.E."/>
            <person name="Ortiz D."/>
            <person name="Piller C.R."/>
            <person name="Privatt S.R."/>
            <person name="Schneider S.L."/>
            <person name="Sharp S."/>
            <person name="Smith T.C."/>
            <person name="Stanton J.D."/>
            <person name="Ullery H.E."/>
            <person name="Wilson R.J."/>
            <person name="Serrano M.G."/>
            <person name="Buck G."/>
            <person name="Lee V."/>
            <person name="Wang Y."/>
            <person name="Carvalho R."/>
            <person name="Voegtly L."/>
            <person name="Shi R."/>
            <person name="Duckworth R."/>
            <person name="Johnson A."/>
            <person name="Loviza R."/>
            <person name="Walstead R."/>
            <person name="Shah Z."/>
            <person name="Kiflezghi M."/>
            <person name="Wade K."/>
            <person name="Ball S.L."/>
            <person name="Bradley K.W."/>
            <person name="Asai D.J."/>
            <person name="Bowman C.A."/>
            <person name="Russell D.A."/>
            <person name="Pope W.H."/>
            <person name="Jacobs-Sera D."/>
            <person name="Hendrix R.W."/>
            <person name="Hatfull G.F."/>
        </authorList>
    </citation>
    <scope>NUCLEOTIDE SEQUENCE</scope>
</reference>
<feature type="domain" description="CAAX prenyl protease 2/Lysostaphin resistance protein A-like" evidence="2">
    <location>
        <begin position="156"/>
        <end position="247"/>
    </location>
</feature>
<dbReference type="InterPro" id="IPR003675">
    <property type="entry name" value="Rce1/LyrA-like_dom"/>
</dbReference>
<evidence type="ECO:0000256" key="1">
    <source>
        <dbReference type="SAM" id="Phobius"/>
    </source>
</evidence>
<dbReference type="AlphaFoldDB" id="A0A2P2C3I8"/>
<feature type="transmembrane region" description="Helical" evidence="1">
    <location>
        <begin position="219"/>
        <end position="239"/>
    </location>
</feature>
<dbReference type="PANTHER" id="PTHR36435">
    <property type="entry name" value="SLR1288 PROTEIN"/>
    <property type="match status" value="1"/>
</dbReference>
<accession>A0A2P2C3I8</accession>
<sequence length="311" mass="33107">MDYHLLHRAGRPGAWRPIVGVVALVAWMFFFASIVVVTPFLVVAGLQGKDVGDVFTTLVDLDNPTPASLAFLNLALASLIPATFVVSWLLHGLKPGWLTSVMPRMRWRFFVACLGLAVVALVATLLVSALLPQSGAADGAEISGDLNAWTSTTRDFALVVLFLTPFQAAGEEYLFRGYLTQAVGGLFGSRTVAVVVPAVLFALAHGIGQSLPVFVDRLAFGLVAGVLVIVTGGLEAGIAMHVLNNWLAFGLALAYGDLASSLNPTGGSWWSLPATLTQSLVFLGLVWWLSRRNQLRTTVDPLVLEPSAGRV</sequence>
<feature type="transmembrane region" description="Helical" evidence="1">
    <location>
        <begin position="109"/>
        <end position="131"/>
    </location>
</feature>
<dbReference type="GO" id="GO:0004175">
    <property type="term" value="F:endopeptidase activity"/>
    <property type="evidence" value="ECO:0007669"/>
    <property type="project" value="UniProtKB-ARBA"/>
</dbReference>
<keyword evidence="1" id="KW-0472">Membrane</keyword>
<keyword evidence="1" id="KW-1133">Transmembrane helix</keyword>
<evidence type="ECO:0000313" key="3">
    <source>
        <dbReference type="EMBL" id="CUR56573.1"/>
    </source>
</evidence>
<dbReference type="InterPro" id="IPR052710">
    <property type="entry name" value="CAAX_protease"/>
</dbReference>